<dbReference type="PANTHER" id="PTHR46797:SF23">
    <property type="entry name" value="HTH-TYPE TRANSCRIPTIONAL REGULATOR SUTR"/>
    <property type="match status" value="1"/>
</dbReference>
<evidence type="ECO:0000313" key="7">
    <source>
        <dbReference type="Proteomes" id="UP000295124"/>
    </source>
</evidence>
<dbReference type="Proteomes" id="UP000295124">
    <property type="component" value="Unassembled WGS sequence"/>
</dbReference>
<dbReference type="OrthoDB" id="9810578at2"/>
<keyword evidence="7" id="KW-1185">Reference proteome</keyword>
<protein>
    <submittedName>
        <fullName evidence="6">XRE family transcriptional regulator</fullName>
    </submittedName>
</protein>
<dbReference type="Pfam" id="PF09856">
    <property type="entry name" value="ScfRs"/>
    <property type="match status" value="1"/>
</dbReference>
<dbReference type="Pfam" id="PF01381">
    <property type="entry name" value="HTH_3"/>
    <property type="match status" value="1"/>
</dbReference>
<evidence type="ECO:0000256" key="3">
    <source>
        <dbReference type="ARBA" id="ARBA00023125"/>
    </source>
</evidence>
<organism evidence="6 7">
    <name type="scientific">Kribbella antibiotica</name>
    <dbReference type="NCBI Taxonomy" id="190195"/>
    <lineage>
        <taxon>Bacteria</taxon>
        <taxon>Bacillati</taxon>
        <taxon>Actinomycetota</taxon>
        <taxon>Actinomycetes</taxon>
        <taxon>Propionibacteriales</taxon>
        <taxon>Kribbellaceae</taxon>
        <taxon>Kribbella</taxon>
    </lineage>
</organism>
<dbReference type="Pfam" id="PF06114">
    <property type="entry name" value="Peptidase_M78"/>
    <property type="match status" value="1"/>
</dbReference>
<dbReference type="InterPro" id="IPR010982">
    <property type="entry name" value="Lambda_DNA-bd_dom_sf"/>
</dbReference>
<reference evidence="6 7" key="1">
    <citation type="submission" date="2019-03" db="EMBL/GenBank/DDBJ databases">
        <title>Draft genome sequences of novel Actinobacteria.</title>
        <authorList>
            <person name="Sahin N."/>
            <person name="Ay H."/>
            <person name="Saygin H."/>
        </authorList>
    </citation>
    <scope>NUCLEOTIDE SEQUENCE [LARGE SCALE GENOMIC DNA]</scope>
    <source>
        <strain evidence="6 7">JCM 13523</strain>
    </source>
</reference>
<evidence type="ECO:0000256" key="4">
    <source>
        <dbReference type="ARBA" id="ARBA00023163"/>
    </source>
</evidence>
<dbReference type="SMART" id="SM00530">
    <property type="entry name" value="HTH_XRE"/>
    <property type="match status" value="1"/>
</dbReference>
<evidence type="ECO:0000313" key="6">
    <source>
        <dbReference type="EMBL" id="TDD63270.1"/>
    </source>
</evidence>
<dbReference type="GO" id="GO:0003700">
    <property type="term" value="F:DNA-binding transcription factor activity"/>
    <property type="evidence" value="ECO:0007669"/>
    <property type="project" value="TreeGrafter"/>
</dbReference>
<comment type="similarity">
    <text evidence="1">Belongs to the short-chain fatty acyl-CoA assimilation regulator (ScfR) family.</text>
</comment>
<dbReference type="PROSITE" id="PS50943">
    <property type="entry name" value="HTH_CROC1"/>
    <property type="match status" value="1"/>
</dbReference>
<dbReference type="AlphaFoldDB" id="A0A4R4ZXE4"/>
<evidence type="ECO:0000259" key="5">
    <source>
        <dbReference type="PROSITE" id="PS50943"/>
    </source>
</evidence>
<sequence length="475" mass="53116">MDKVFAGGRLKRLRQDRGMSQVDLARVLAISASYLNQIEHDSRPLTVSVLVRLTEVFGIDATFFAPQDSARQLAELREALPNRPGGSPVPAADLQELAGSMPEVAEAVIALYRKHRGLAEHLETLTDSRTASPTDGSPHELVRDYFYRHQNYFDGLDRAAEASAKELGTRRGEVRRRLRDHLSETHGIRIAQRSLDDPADTNDLHHYARAERTLYFSSHLQAGQQAFRMATQLAFLEAQPQIDELLDTEPWPDDKTRQLARIGLANHFAGAFILPYTPFFQAAERFRYDVELLADHFGVSYETIAHRLSTLQRPSLRGVPFIFVRVDRAGNISKRQSATSFHFSRSGGTCPLWNVYESFAAPGRVITQVAEMPDGQRYLWVARALTRSRGGYGQPAKTFAIGLGCEVRQAGRLVYADGLNLEDRGSAMPIGPGCRTCERPRCPQRAAPPIGRPLNVDEDRSTFVPYPLSVPERHS</sequence>
<keyword evidence="4" id="KW-0804">Transcription</keyword>
<dbReference type="InterPro" id="IPR018653">
    <property type="entry name" value="ScfR_C"/>
</dbReference>
<comment type="caution">
    <text evidence="6">The sequence shown here is derived from an EMBL/GenBank/DDBJ whole genome shotgun (WGS) entry which is preliminary data.</text>
</comment>
<name>A0A4R4ZXE4_9ACTN</name>
<dbReference type="Gene3D" id="1.10.260.40">
    <property type="entry name" value="lambda repressor-like DNA-binding domains"/>
    <property type="match status" value="1"/>
</dbReference>
<dbReference type="PANTHER" id="PTHR46797">
    <property type="entry name" value="HTH-TYPE TRANSCRIPTIONAL REGULATOR"/>
    <property type="match status" value="1"/>
</dbReference>
<dbReference type="RefSeq" id="WP_132164357.1">
    <property type="nucleotide sequence ID" value="NZ_SMKX01000002.1"/>
</dbReference>
<dbReference type="EMBL" id="SMKX01000002">
    <property type="protein sequence ID" value="TDD63270.1"/>
    <property type="molecule type" value="Genomic_DNA"/>
</dbReference>
<dbReference type="PIRSF" id="PIRSF019251">
    <property type="entry name" value="Rv0465c"/>
    <property type="match status" value="1"/>
</dbReference>
<accession>A0A4R4ZXE4</accession>
<dbReference type="GO" id="GO:0003677">
    <property type="term" value="F:DNA binding"/>
    <property type="evidence" value="ECO:0007669"/>
    <property type="project" value="UniProtKB-KW"/>
</dbReference>
<dbReference type="CDD" id="cd00093">
    <property type="entry name" value="HTH_XRE"/>
    <property type="match status" value="1"/>
</dbReference>
<dbReference type="InterPro" id="IPR050807">
    <property type="entry name" value="TransReg_Diox_bact_type"/>
</dbReference>
<dbReference type="GO" id="GO:0005829">
    <property type="term" value="C:cytosol"/>
    <property type="evidence" value="ECO:0007669"/>
    <property type="project" value="TreeGrafter"/>
</dbReference>
<evidence type="ECO:0000256" key="2">
    <source>
        <dbReference type="ARBA" id="ARBA00023015"/>
    </source>
</evidence>
<dbReference type="SUPFAM" id="SSF47413">
    <property type="entry name" value="lambda repressor-like DNA-binding domains"/>
    <property type="match status" value="1"/>
</dbReference>
<dbReference type="InterPro" id="IPR010359">
    <property type="entry name" value="IrrE_HExxH"/>
</dbReference>
<gene>
    <name evidence="6" type="ORF">E1263_01195</name>
</gene>
<dbReference type="InterPro" id="IPR026281">
    <property type="entry name" value="HTH_RamB"/>
</dbReference>
<proteinExistence type="inferred from homology"/>
<dbReference type="InterPro" id="IPR001387">
    <property type="entry name" value="Cro/C1-type_HTH"/>
</dbReference>
<feature type="domain" description="HTH cro/C1-type" evidence="5">
    <location>
        <begin position="10"/>
        <end position="64"/>
    </location>
</feature>
<keyword evidence="2" id="KW-0805">Transcription regulation</keyword>
<keyword evidence="3" id="KW-0238">DNA-binding</keyword>
<evidence type="ECO:0000256" key="1">
    <source>
        <dbReference type="ARBA" id="ARBA00007227"/>
    </source>
</evidence>